<dbReference type="OrthoDB" id="6351409at2759"/>
<accession>A0A5B7E129</accession>
<keyword evidence="2" id="KW-1185">Reference proteome</keyword>
<proteinExistence type="predicted"/>
<gene>
    <name evidence="1" type="ORF">E2C01_020269</name>
</gene>
<evidence type="ECO:0000313" key="1">
    <source>
        <dbReference type="EMBL" id="MPC27109.1"/>
    </source>
</evidence>
<organism evidence="1 2">
    <name type="scientific">Portunus trituberculatus</name>
    <name type="common">Swimming crab</name>
    <name type="synonym">Neptunus trituberculatus</name>
    <dbReference type="NCBI Taxonomy" id="210409"/>
    <lineage>
        <taxon>Eukaryota</taxon>
        <taxon>Metazoa</taxon>
        <taxon>Ecdysozoa</taxon>
        <taxon>Arthropoda</taxon>
        <taxon>Crustacea</taxon>
        <taxon>Multicrustacea</taxon>
        <taxon>Malacostraca</taxon>
        <taxon>Eumalacostraca</taxon>
        <taxon>Eucarida</taxon>
        <taxon>Decapoda</taxon>
        <taxon>Pleocyemata</taxon>
        <taxon>Brachyura</taxon>
        <taxon>Eubrachyura</taxon>
        <taxon>Portunoidea</taxon>
        <taxon>Portunidae</taxon>
        <taxon>Portuninae</taxon>
        <taxon>Portunus</taxon>
    </lineage>
</organism>
<dbReference type="Proteomes" id="UP000324222">
    <property type="component" value="Unassembled WGS sequence"/>
</dbReference>
<evidence type="ECO:0000313" key="2">
    <source>
        <dbReference type="Proteomes" id="UP000324222"/>
    </source>
</evidence>
<protein>
    <submittedName>
        <fullName evidence="1">Uncharacterized protein</fullName>
    </submittedName>
</protein>
<comment type="caution">
    <text evidence="1">The sequence shown here is derived from an EMBL/GenBank/DDBJ whole genome shotgun (WGS) entry which is preliminary data.</text>
</comment>
<dbReference type="EMBL" id="VSRR010001693">
    <property type="protein sequence ID" value="MPC27109.1"/>
    <property type="molecule type" value="Genomic_DNA"/>
</dbReference>
<reference evidence="1 2" key="1">
    <citation type="submission" date="2019-05" db="EMBL/GenBank/DDBJ databases">
        <title>Another draft genome of Portunus trituberculatus and its Hox gene families provides insights of decapod evolution.</title>
        <authorList>
            <person name="Jeong J.-H."/>
            <person name="Song I."/>
            <person name="Kim S."/>
            <person name="Choi T."/>
            <person name="Kim D."/>
            <person name="Ryu S."/>
            <person name="Kim W."/>
        </authorList>
    </citation>
    <scope>NUCLEOTIDE SEQUENCE [LARGE SCALE GENOMIC DNA]</scope>
    <source>
        <tissue evidence="1">Muscle</tissue>
    </source>
</reference>
<dbReference type="AlphaFoldDB" id="A0A5B7E129"/>
<sequence>MFMITAPSGIINTNSFLSSEDLRRAPHLIAPRLSGFQHSPHIANVTVQKIVKNRQSFGIISSDYETLARLLPRLLFSGNASKLEEEITRQIVKDGKETSQYQKNIKIKNPPPFLLGRSRIEAAGGVLPYVPCLIASYSNPTNFYTCAKKRLQNGSPLWMYFMGDSKIRDLFDEFLTLTEPACNYTVSYWLSKLNDTQEISQLRLWASGSEPPPSLLVIGRENPGDSLSLATSPQITSSICFFFQEVPTDIVNNCLSLAMKVAIW</sequence>
<name>A0A5B7E129_PORTR</name>